<organism evidence="1 2">
    <name type="scientific">Bradyrhizobium erythrophlei</name>
    <dbReference type="NCBI Taxonomy" id="1437360"/>
    <lineage>
        <taxon>Bacteria</taxon>
        <taxon>Pseudomonadati</taxon>
        <taxon>Pseudomonadota</taxon>
        <taxon>Alphaproteobacteria</taxon>
        <taxon>Hyphomicrobiales</taxon>
        <taxon>Nitrobacteraceae</taxon>
        <taxon>Bradyrhizobium</taxon>
    </lineage>
</organism>
<evidence type="ECO:0000313" key="1">
    <source>
        <dbReference type="EMBL" id="SHG19145.1"/>
    </source>
</evidence>
<dbReference type="AlphaFoldDB" id="A0A1M5HT85"/>
<protein>
    <submittedName>
        <fullName evidence="1">Uncharacterized protein</fullName>
    </submittedName>
</protein>
<reference evidence="1 2" key="1">
    <citation type="submission" date="2016-11" db="EMBL/GenBank/DDBJ databases">
        <authorList>
            <person name="Jaros S."/>
            <person name="Januszkiewicz K."/>
            <person name="Wedrychowicz H."/>
        </authorList>
    </citation>
    <scope>NUCLEOTIDE SEQUENCE [LARGE SCALE GENOMIC DNA]</scope>
    <source>
        <strain evidence="1 2">GAS138</strain>
    </source>
</reference>
<gene>
    <name evidence="1" type="ORF">SAMN05443248_0626</name>
</gene>
<dbReference type="Proteomes" id="UP000189796">
    <property type="component" value="Chromosome I"/>
</dbReference>
<dbReference type="EMBL" id="LT670817">
    <property type="protein sequence ID" value="SHG19145.1"/>
    <property type="molecule type" value="Genomic_DNA"/>
</dbReference>
<sequence>MLILSLPFRTIIPPATPSRSQLTGLIGQSKAQLTIPVNKTKGGKGGTYKSQNETYSNAFSYPFLARHRAKVHETFDGAAIMLPASRGYFIFRRTRMEGSVAPYTGCEGQWRSLRGQAIGLAVGTAISSKPVAVVCLERCFCGRSGQTHSVASTLPRPDRLGCHCYRILHRLVGRDDRTAADDNGANNAVYTSTIFDWRYVTRYANIPMHQWVIAAAPHNLSKSSVPGKRRTELLHRQCSRG</sequence>
<evidence type="ECO:0000313" key="2">
    <source>
        <dbReference type="Proteomes" id="UP000189796"/>
    </source>
</evidence>
<name>A0A1M5HT85_9BRAD</name>
<proteinExistence type="predicted"/>
<accession>A0A1M5HT85</accession>